<accession>A0ABW3HZF6</accession>
<proteinExistence type="predicted"/>
<gene>
    <name evidence="3" type="ORF">ACFQ1O_02675</name>
</gene>
<keyword evidence="1" id="KW-0812">Transmembrane</keyword>
<keyword evidence="4" id="KW-1185">Reference proteome</keyword>
<dbReference type="SUPFAM" id="SSF52402">
    <property type="entry name" value="Adenine nucleotide alpha hydrolases-like"/>
    <property type="match status" value="1"/>
</dbReference>
<organism evidence="3 4">
    <name type="scientific">Pseudofulvibacter geojedonensis</name>
    <dbReference type="NCBI Taxonomy" id="1123758"/>
    <lineage>
        <taxon>Bacteria</taxon>
        <taxon>Pseudomonadati</taxon>
        <taxon>Bacteroidota</taxon>
        <taxon>Flavobacteriia</taxon>
        <taxon>Flavobacteriales</taxon>
        <taxon>Flavobacteriaceae</taxon>
        <taxon>Pseudofulvibacter</taxon>
    </lineage>
</organism>
<dbReference type="InterPro" id="IPR014729">
    <property type="entry name" value="Rossmann-like_a/b/a_fold"/>
</dbReference>
<feature type="domain" description="Diphthamide synthase" evidence="2">
    <location>
        <begin position="37"/>
        <end position="139"/>
    </location>
</feature>
<sequence>MESKKTYTPIFIILILVFITLFLTNISLGSINIPIDGITLSILKQQANAMNLALETCQASWEDYEKTFIKKLNDLKNKHQLDAVVFGDIDIESHKAWEEKVCNAAKLKPILPLWQGNRKQLVIDMINKGIKAIIVSCNTTLGKSF</sequence>
<dbReference type="InterPro" id="IPR002761">
    <property type="entry name" value="Diphthami_syn_dom"/>
</dbReference>
<dbReference type="RefSeq" id="WP_377713037.1">
    <property type="nucleotide sequence ID" value="NZ_JBHTJM010000002.1"/>
</dbReference>
<evidence type="ECO:0000256" key="1">
    <source>
        <dbReference type="SAM" id="Phobius"/>
    </source>
</evidence>
<keyword evidence="1" id="KW-0472">Membrane</keyword>
<dbReference type="Proteomes" id="UP001596997">
    <property type="component" value="Unassembled WGS sequence"/>
</dbReference>
<comment type="caution">
    <text evidence="3">The sequence shown here is derived from an EMBL/GenBank/DDBJ whole genome shotgun (WGS) entry which is preliminary data.</text>
</comment>
<dbReference type="Pfam" id="PF01902">
    <property type="entry name" value="Diphthami_syn_2"/>
    <property type="match status" value="1"/>
</dbReference>
<dbReference type="EMBL" id="JBHTJM010000002">
    <property type="protein sequence ID" value="MFD0962903.1"/>
    <property type="molecule type" value="Genomic_DNA"/>
</dbReference>
<keyword evidence="1" id="KW-1133">Transmembrane helix</keyword>
<reference evidence="4" key="1">
    <citation type="journal article" date="2019" name="Int. J. Syst. Evol. Microbiol.">
        <title>The Global Catalogue of Microorganisms (GCM) 10K type strain sequencing project: providing services to taxonomists for standard genome sequencing and annotation.</title>
        <authorList>
            <consortium name="The Broad Institute Genomics Platform"/>
            <consortium name="The Broad Institute Genome Sequencing Center for Infectious Disease"/>
            <person name="Wu L."/>
            <person name="Ma J."/>
        </authorList>
    </citation>
    <scope>NUCLEOTIDE SEQUENCE [LARGE SCALE GENOMIC DNA]</scope>
    <source>
        <strain evidence="4">CCUG 62114</strain>
    </source>
</reference>
<feature type="transmembrane region" description="Helical" evidence="1">
    <location>
        <begin position="7"/>
        <end position="28"/>
    </location>
</feature>
<protein>
    <recommendedName>
        <fullName evidence="2">Diphthamide synthase domain-containing protein</fullName>
    </recommendedName>
</protein>
<evidence type="ECO:0000313" key="3">
    <source>
        <dbReference type="EMBL" id="MFD0962903.1"/>
    </source>
</evidence>
<evidence type="ECO:0000313" key="4">
    <source>
        <dbReference type="Proteomes" id="UP001596997"/>
    </source>
</evidence>
<name>A0ABW3HZF6_9FLAO</name>
<evidence type="ECO:0000259" key="2">
    <source>
        <dbReference type="Pfam" id="PF01902"/>
    </source>
</evidence>
<dbReference type="Gene3D" id="3.40.50.620">
    <property type="entry name" value="HUPs"/>
    <property type="match status" value="1"/>
</dbReference>